<feature type="domain" description="Alcohol dehydrogenase-like C-terminal" evidence="6">
    <location>
        <begin position="258"/>
        <end position="337"/>
    </location>
</feature>
<keyword evidence="3" id="KW-0479">Metal-binding</keyword>
<dbReference type="GO" id="GO:0046872">
    <property type="term" value="F:metal ion binding"/>
    <property type="evidence" value="ECO:0007669"/>
    <property type="project" value="UniProtKB-KW"/>
</dbReference>
<feature type="domain" description="Alcohol dehydrogenase-like N-terminal" evidence="7">
    <location>
        <begin position="55"/>
        <end position="174"/>
    </location>
</feature>
<organism evidence="8 9">
    <name type="scientific">Cohnella zeiphila</name>
    <dbReference type="NCBI Taxonomy" id="2761120"/>
    <lineage>
        <taxon>Bacteria</taxon>
        <taxon>Bacillati</taxon>
        <taxon>Bacillota</taxon>
        <taxon>Bacilli</taxon>
        <taxon>Bacillales</taxon>
        <taxon>Paenibacillaceae</taxon>
        <taxon>Cohnella</taxon>
    </lineage>
</organism>
<dbReference type="InterPro" id="IPR036291">
    <property type="entry name" value="NAD(P)-bd_dom_sf"/>
</dbReference>
<accession>A0A7X0VUZ0</accession>
<dbReference type="InterPro" id="IPR013149">
    <property type="entry name" value="ADH-like_C"/>
</dbReference>
<dbReference type="GO" id="GO:0016491">
    <property type="term" value="F:oxidoreductase activity"/>
    <property type="evidence" value="ECO:0007669"/>
    <property type="project" value="UniProtKB-KW"/>
</dbReference>
<comment type="caution">
    <text evidence="8">The sequence shown here is derived from an EMBL/GenBank/DDBJ whole genome shotgun (WGS) entry which is preliminary data.</text>
</comment>
<evidence type="ECO:0000256" key="3">
    <source>
        <dbReference type="ARBA" id="ARBA00022723"/>
    </source>
</evidence>
<dbReference type="Pfam" id="PF08240">
    <property type="entry name" value="ADH_N"/>
    <property type="match status" value="1"/>
</dbReference>
<reference evidence="8 9" key="1">
    <citation type="submission" date="2020-08" db="EMBL/GenBank/DDBJ databases">
        <title>Cohnella phylogeny.</title>
        <authorList>
            <person name="Dunlap C."/>
        </authorList>
    </citation>
    <scope>NUCLEOTIDE SEQUENCE [LARGE SCALE GENOMIC DNA]</scope>
    <source>
        <strain evidence="8 9">CBP 2801</strain>
    </source>
</reference>
<dbReference type="EMBL" id="JACJVO010000012">
    <property type="protein sequence ID" value="MBB6731559.1"/>
    <property type="molecule type" value="Genomic_DNA"/>
</dbReference>
<evidence type="ECO:0000313" key="8">
    <source>
        <dbReference type="EMBL" id="MBB6731559.1"/>
    </source>
</evidence>
<proteinExistence type="inferred from homology"/>
<dbReference type="InterPro" id="IPR013154">
    <property type="entry name" value="ADH-like_N"/>
</dbReference>
<keyword evidence="9" id="KW-1185">Reference proteome</keyword>
<evidence type="ECO:0000256" key="1">
    <source>
        <dbReference type="ARBA" id="ARBA00001947"/>
    </source>
</evidence>
<dbReference type="Gene3D" id="3.40.50.720">
    <property type="entry name" value="NAD(P)-binding Rossmann-like Domain"/>
    <property type="match status" value="1"/>
</dbReference>
<keyword evidence="4" id="KW-0862">Zinc</keyword>
<evidence type="ECO:0000256" key="2">
    <source>
        <dbReference type="ARBA" id="ARBA00008072"/>
    </source>
</evidence>
<sequence>MIIQCTIFFTKDGSRRFTPLSQVINRHHVQSKAYRLLKPRDVVEAVLDHEVRDWEVVVEPSLASICHADLRYFTGQRQAEVLQRKLPMALIHEGIGTIAESRVPELKSGQRVVVVPNMQGFLLDGTDSDHCCPACKNEHGSNYCNRGKFLGSGTDGIAQKRLVVPAANAVPIPDEVPDEIAVLTELASVSYQALIHVKEQLKTARVAVFGDGPVGYLAAAVLHHVYGVSQDRLTVFGAIPEKLEQFQFATRHLVQEYDFAGGERFPIALECTGGKFSESALNQAIDILEPCGHLILMGVSEERVPINTRDVLEKGLTLRGSSRSSIRDFYPVLEAMKDPACQETLARLLPPERTEIRSADDFAQAMELAASHRTWHKVLLDFKW</sequence>
<evidence type="ECO:0000313" key="9">
    <source>
        <dbReference type="Proteomes" id="UP000564644"/>
    </source>
</evidence>
<dbReference type="PANTHER" id="PTHR43350">
    <property type="entry name" value="NAD-DEPENDENT ALCOHOL DEHYDROGENASE"/>
    <property type="match status" value="1"/>
</dbReference>
<evidence type="ECO:0000259" key="6">
    <source>
        <dbReference type="Pfam" id="PF00107"/>
    </source>
</evidence>
<gene>
    <name evidence="8" type="ORF">H7C18_11625</name>
</gene>
<evidence type="ECO:0000256" key="4">
    <source>
        <dbReference type="ARBA" id="ARBA00022833"/>
    </source>
</evidence>
<dbReference type="Gene3D" id="3.90.180.10">
    <property type="entry name" value="Medium-chain alcohol dehydrogenases, catalytic domain"/>
    <property type="match status" value="1"/>
</dbReference>
<dbReference type="SUPFAM" id="SSF50129">
    <property type="entry name" value="GroES-like"/>
    <property type="match status" value="1"/>
</dbReference>
<dbReference type="Proteomes" id="UP000564644">
    <property type="component" value="Unassembled WGS sequence"/>
</dbReference>
<dbReference type="PANTHER" id="PTHR43350:SF19">
    <property type="entry name" value="D-GULOSIDE 3-DEHYDROGENASE"/>
    <property type="match status" value="1"/>
</dbReference>
<dbReference type="AlphaFoldDB" id="A0A7X0VUZ0"/>
<comment type="similarity">
    <text evidence="2">Belongs to the zinc-containing alcohol dehydrogenase family.</text>
</comment>
<dbReference type="SUPFAM" id="SSF51735">
    <property type="entry name" value="NAD(P)-binding Rossmann-fold domains"/>
    <property type="match status" value="1"/>
</dbReference>
<keyword evidence="5" id="KW-0560">Oxidoreductase</keyword>
<evidence type="ECO:0000259" key="7">
    <source>
        <dbReference type="Pfam" id="PF08240"/>
    </source>
</evidence>
<name>A0A7X0VUZ0_9BACL</name>
<evidence type="ECO:0000256" key="5">
    <source>
        <dbReference type="ARBA" id="ARBA00023002"/>
    </source>
</evidence>
<dbReference type="Pfam" id="PF00107">
    <property type="entry name" value="ADH_zinc_N"/>
    <property type="match status" value="1"/>
</dbReference>
<dbReference type="InterPro" id="IPR011032">
    <property type="entry name" value="GroES-like_sf"/>
</dbReference>
<protein>
    <submittedName>
        <fullName evidence="8">Alcohol dehydrogenase catalytic domain-containing protein</fullName>
    </submittedName>
</protein>
<comment type="cofactor">
    <cofactor evidence="1">
        <name>Zn(2+)</name>
        <dbReference type="ChEBI" id="CHEBI:29105"/>
    </cofactor>
</comment>